<dbReference type="Gene3D" id="3.40.50.300">
    <property type="entry name" value="P-loop containing nucleotide triphosphate hydrolases"/>
    <property type="match status" value="1"/>
</dbReference>
<protein>
    <recommendedName>
        <fullName evidence="3">ArsA/GET3 Anion-transporting ATPase-like domain-containing protein</fullName>
    </recommendedName>
</protein>
<feature type="domain" description="ArsA/GET3 Anion-transporting ATPase-like" evidence="3">
    <location>
        <begin position="32"/>
        <end position="69"/>
    </location>
</feature>
<dbReference type="PANTHER" id="PTHR10803:SF3">
    <property type="entry name" value="ATPASE GET3"/>
    <property type="match status" value="1"/>
</dbReference>
<comment type="similarity">
    <text evidence="1">Belongs to the arsA ATPase family.</text>
</comment>
<proteinExistence type="inferred from homology"/>
<keyword evidence="2" id="KW-0732">Signal</keyword>
<dbReference type="GO" id="GO:0043529">
    <property type="term" value="C:GET complex"/>
    <property type="evidence" value="ECO:0007669"/>
    <property type="project" value="TreeGrafter"/>
</dbReference>
<dbReference type="GO" id="GO:0005524">
    <property type="term" value="F:ATP binding"/>
    <property type="evidence" value="ECO:0007669"/>
    <property type="project" value="InterPro"/>
</dbReference>
<feature type="chain" id="PRO_5002110669" description="ArsA/GET3 Anion-transporting ATPase-like domain-containing protein" evidence="2">
    <location>
        <begin position="26"/>
        <end position="69"/>
    </location>
</feature>
<evidence type="ECO:0000256" key="2">
    <source>
        <dbReference type="SAM" id="SignalP"/>
    </source>
</evidence>
<dbReference type="GO" id="GO:0071816">
    <property type="term" value="P:tail-anchored membrane protein insertion into ER membrane"/>
    <property type="evidence" value="ECO:0007669"/>
    <property type="project" value="TreeGrafter"/>
</dbReference>
<dbReference type="InterPro" id="IPR027417">
    <property type="entry name" value="P-loop_NTPase"/>
</dbReference>
<evidence type="ECO:0000313" key="4">
    <source>
        <dbReference type="EMBL" id="CEK46949.1"/>
    </source>
</evidence>
<accession>A0A0B6XSW3</accession>
<feature type="non-terminal residue" evidence="4">
    <location>
        <position position="69"/>
    </location>
</feature>
<sequence length="69" mass="7927">KRMKMLMLSMKIVLGVLLRKYLVNSVIPFLEFDEALALAEIFKYINSMEFDAIVFDTAPTGHTLKLLSF</sequence>
<dbReference type="PANTHER" id="PTHR10803">
    <property type="entry name" value="ARSENICAL PUMP-DRIVING ATPASE ARSENITE-TRANSLOCATING ATPASE"/>
    <property type="match status" value="1"/>
</dbReference>
<dbReference type="EMBL" id="HACG01000084">
    <property type="protein sequence ID" value="CEK46949.1"/>
    <property type="molecule type" value="Transcribed_RNA"/>
</dbReference>
<feature type="signal peptide" evidence="2">
    <location>
        <begin position="1"/>
        <end position="25"/>
    </location>
</feature>
<name>A0A0B6XSW3_9EUPU</name>
<evidence type="ECO:0000259" key="3">
    <source>
        <dbReference type="Pfam" id="PF02374"/>
    </source>
</evidence>
<dbReference type="GO" id="GO:0016887">
    <property type="term" value="F:ATP hydrolysis activity"/>
    <property type="evidence" value="ECO:0007669"/>
    <property type="project" value="InterPro"/>
</dbReference>
<organism evidence="4">
    <name type="scientific">Arion vulgaris</name>
    <dbReference type="NCBI Taxonomy" id="1028688"/>
    <lineage>
        <taxon>Eukaryota</taxon>
        <taxon>Metazoa</taxon>
        <taxon>Spiralia</taxon>
        <taxon>Lophotrochozoa</taxon>
        <taxon>Mollusca</taxon>
        <taxon>Gastropoda</taxon>
        <taxon>Heterobranchia</taxon>
        <taxon>Euthyneura</taxon>
        <taxon>Panpulmonata</taxon>
        <taxon>Eupulmonata</taxon>
        <taxon>Stylommatophora</taxon>
        <taxon>Helicina</taxon>
        <taxon>Arionoidea</taxon>
        <taxon>Arionidae</taxon>
        <taxon>Arion</taxon>
    </lineage>
</organism>
<gene>
    <name evidence="4" type="primary">ORF209</name>
</gene>
<evidence type="ECO:0000256" key="1">
    <source>
        <dbReference type="ARBA" id="ARBA00011040"/>
    </source>
</evidence>
<reference evidence="4" key="1">
    <citation type="submission" date="2014-12" db="EMBL/GenBank/DDBJ databases">
        <title>Insight into the proteome of Arion vulgaris.</title>
        <authorList>
            <person name="Aradska J."/>
            <person name="Bulat T."/>
            <person name="Smidak R."/>
            <person name="Sarate P."/>
            <person name="Gangsoo J."/>
            <person name="Sialana F."/>
            <person name="Bilban M."/>
            <person name="Lubec G."/>
        </authorList>
    </citation>
    <scope>NUCLEOTIDE SEQUENCE</scope>
    <source>
        <tissue evidence="4">Skin</tissue>
    </source>
</reference>
<dbReference type="InterPro" id="IPR025723">
    <property type="entry name" value="ArsA/GET3_ATPase-like"/>
</dbReference>
<dbReference type="AlphaFoldDB" id="A0A0B6XSW3"/>
<dbReference type="InterPro" id="IPR016300">
    <property type="entry name" value="ATPase_ArsA/GET3"/>
</dbReference>
<dbReference type="SUPFAM" id="SSF52540">
    <property type="entry name" value="P-loop containing nucleoside triphosphate hydrolases"/>
    <property type="match status" value="1"/>
</dbReference>
<dbReference type="Pfam" id="PF02374">
    <property type="entry name" value="ArsA_ATPase"/>
    <property type="match status" value="1"/>
</dbReference>
<feature type="non-terminal residue" evidence="4">
    <location>
        <position position="1"/>
    </location>
</feature>